<feature type="binding site" evidence="8">
    <location>
        <position position="193"/>
    </location>
    <ligand>
        <name>ATP</name>
        <dbReference type="ChEBI" id="CHEBI:30616"/>
    </ligand>
</feature>
<dbReference type="FunFam" id="3.40.50.20:FF:000016">
    <property type="entry name" value="N5-carboxyaminoimidazole ribonucleotide synthase"/>
    <property type="match status" value="1"/>
</dbReference>
<dbReference type="PANTHER" id="PTHR11609:SF5">
    <property type="entry name" value="PHOSPHORIBOSYLAMINOIMIDAZOLE CARBOXYLASE"/>
    <property type="match status" value="1"/>
</dbReference>
<dbReference type="STRING" id="942150.IV64_GL000955"/>
<keyword evidence="6 8" id="KW-0067">ATP-binding</keyword>
<evidence type="ECO:0000256" key="1">
    <source>
        <dbReference type="ARBA" id="ARBA00001936"/>
    </source>
</evidence>
<organism evidence="11 12">
    <name type="scientific">Lactiplantibacillus xiangfangensis</name>
    <dbReference type="NCBI Taxonomy" id="942150"/>
    <lineage>
        <taxon>Bacteria</taxon>
        <taxon>Bacillati</taxon>
        <taxon>Bacillota</taxon>
        <taxon>Bacilli</taxon>
        <taxon>Lactobacillales</taxon>
        <taxon>Lactobacillaceae</taxon>
        <taxon>Lactiplantibacillus</taxon>
    </lineage>
</organism>
<evidence type="ECO:0000313" key="11">
    <source>
        <dbReference type="EMBL" id="KRO08103.1"/>
    </source>
</evidence>
<dbReference type="Gene3D" id="3.30.1490.20">
    <property type="entry name" value="ATP-grasp fold, A domain"/>
    <property type="match status" value="1"/>
</dbReference>
<dbReference type="Gene3D" id="3.30.470.20">
    <property type="entry name" value="ATP-grasp fold, B domain"/>
    <property type="match status" value="1"/>
</dbReference>
<feature type="binding site" evidence="8">
    <location>
        <position position="111"/>
    </location>
    <ligand>
        <name>ATP</name>
        <dbReference type="ChEBI" id="CHEBI:30616"/>
    </ligand>
</feature>
<comment type="cofactor">
    <cofactor evidence="2">
        <name>Mg(2+)</name>
        <dbReference type="ChEBI" id="CHEBI:18420"/>
    </cofactor>
</comment>
<dbReference type="UniPathway" id="UPA00074">
    <property type="reaction ID" value="UER00942"/>
</dbReference>
<dbReference type="GO" id="GO:0034028">
    <property type="term" value="F:5-(carboxyamino)imidazole ribonucleotide synthase activity"/>
    <property type="evidence" value="ECO:0007669"/>
    <property type="project" value="UniProtKB-UniRule"/>
</dbReference>
<dbReference type="InterPro" id="IPR011761">
    <property type="entry name" value="ATP-grasp"/>
</dbReference>
<dbReference type="EMBL" id="JQCL01000089">
    <property type="protein sequence ID" value="KRO08103.1"/>
    <property type="molecule type" value="Genomic_DNA"/>
</dbReference>
<dbReference type="Gene3D" id="3.40.50.20">
    <property type="match status" value="1"/>
</dbReference>
<comment type="function">
    <text evidence="9">Catalyzes the ATP-dependent conversion of 5-aminoimidazole ribonucleotide (AIR) and HCO(3)- to N5-carboxyaminoimidazole ribonucleotide (N5-CAIR).</text>
</comment>
<evidence type="ECO:0000256" key="3">
    <source>
        <dbReference type="ARBA" id="ARBA00022598"/>
    </source>
</evidence>
<evidence type="ECO:0000256" key="9">
    <source>
        <dbReference type="RuleBase" id="RU361200"/>
    </source>
</evidence>
<gene>
    <name evidence="8 9" type="primary">purK</name>
    <name evidence="11" type="ORF">IV64_GL000955</name>
</gene>
<dbReference type="Pfam" id="PF02222">
    <property type="entry name" value="ATP-grasp"/>
    <property type="match status" value="1"/>
</dbReference>
<dbReference type="SUPFAM" id="SSF52440">
    <property type="entry name" value="PreATP-grasp domain"/>
    <property type="match status" value="1"/>
</dbReference>
<name>A0A0R2M3Z9_9LACO</name>
<dbReference type="HAMAP" id="MF_01928">
    <property type="entry name" value="PurK"/>
    <property type="match status" value="1"/>
</dbReference>
<comment type="similarity">
    <text evidence="8 9">Belongs to the PurK/PurT family.</text>
</comment>
<comment type="catalytic activity">
    <reaction evidence="8 9">
        <text>5-amino-1-(5-phospho-beta-D-ribosyl)imidazole + hydrogencarbonate + ATP = 5-carboxyamino-1-(5-phospho-D-ribosyl)imidazole + ADP + phosphate + 2 H(+)</text>
        <dbReference type="Rhea" id="RHEA:19317"/>
        <dbReference type="ChEBI" id="CHEBI:15378"/>
        <dbReference type="ChEBI" id="CHEBI:17544"/>
        <dbReference type="ChEBI" id="CHEBI:30616"/>
        <dbReference type="ChEBI" id="CHEBI:43474"/>
        <dbReference type="ChEBI" id="CHEBI:58730"/>
        <dbReference type="ChEBI" id="CHEBI:137981"/>
        <dbReference type="ChEBI" id="CHEBI:456216"/>
        <dbReference type="EC" id="6.3.4.18"/>
    </reaction>
</comment>
<comment type="function">
    <text evidence="8">Catalyzes the ATP-dependent conversion of 5-aminoimidazole ribonucleotide (AIR) and HCO(3)(-) to N5-carboxyaminoimidazole ribonucleotide (N5-CAIR).</text>
</comment>
<dbReference type="Proteomes" id="UP000051783">
    <property type="component" value="Unassembled WGS sequence"/>
</dbReference>
<dbReference type="EC" id="6.3.4.18" evidence="8 9"/>
<dbReference type="RefSeq" id="WP_057707406.1">
    <property type="nucleotide sequence ID" value="NZ_JQCL01000089.1"/>
</dbReference>
<comment type="pathway">
    <text evidence="8 9">Purine metabolism; IMP biosynthesis via de novo pathway; 5-amino-1-(5-phospho-D-ribosyl)imidazole-4-carboxylate from 5-amino-1-(5-phospho-D-ribosyl)imidazole (N5-CAIR route): step 1/2.</text>
</comment>
<dbReference type="InterPro" id="IPR040686">
    <property type="entry name" value="PurK_C"/>
</dbReference>
<dbReference type="InterPro" id="IPR005875">
    <property type="entry name" value="PurK"/>
</dbReference>
<feature type="binding site" evidence="8">
    <location>
        <position position="216"/>
    </location>
    <ligand>
        <name>ATP</name>
        <dbReference type="ChEBI" id="CHEBI:30616"/>
    </ligand>
</feature>
<dbReference type="InterPro" id="IPR016185">
    <property type="entry name" value="PreATP-grasp_dom_sf"/>
</dbReference>
<dbReference type="InterPro" id="IPR003135">
    <property type="entry name" value="ATP-grasp_carboxylate-amine"/>
</dbReference>
<dbReference type="NCBIfam" id="NF004675">
    <property type="entry name" value="PRK06019.1-1"/>
    <property type="match status" value="1"/>
</dbReference>
<dbReference type="GO" id="GO:0005524">
    <property type="term" value="F:ATP binding"/>
    <property type="evidence" value="ECO:0007669"/>
    <property type="project" value="UniProtKB-UniRule"/>
</dbReference>
<keyword evidence="7" id="KW-0464">Manganese</keyword>
<evidence type="ECO:0000256" key="6">
    <source>
        <dbReference type="ARBA" id="ARBA00022840"/>
    </source>
</evidence>
<evidence type="ECO:0000313" key="12">
    <source>
        <dbReference type="Proteomes" id="UP000051783"/>
    </source>
</evidence>
<keyword evidence="3 8" id="KW-0436">Ligase</keyword>
<evidence type="ECO:0000256" key="7">
    <source>
        <dbReference type="ARBA" id="ARBA00023211"/>
    </source>
</evidence>
<dbReference type="GO" id="GO:0005829">
    <property type="term" value="C:cytosol"/>
    <property type="evidence" value="ECO:0007669"/>
    <property type="project" value="TreeGrafter"/>
</dbReference>
<evidence type="ECO:0000259" key="10">
    <source>
        <dbReference type="PROSITE" id="PS50975"/>
    </source>
</evidence>
<comment type="caution">
    <text evidence="8">Lacks conserved residue(s) required for the propagation of feature annotation.</text>
</comment>
<dbReference type="PATRIC" id="fig|942150.3.peg.984"/>
<evidence type="ECO:0000256" key="4">
    <source>
        <dbReference type="ARBA" id="ARBA00022741"/>
    </source>
</evidence>
<keyword evidence="12" id="KW-1185">Reference proteome</keyword>
<comment type="cofactor">
    <cofactor evidence="1">
        <name>Mn(2+)</name>
        <dbReference type="ChEBI" id="CHEBI:29035"/>
    </cofactor>
</comment>
<proteinExistence type="inferred from homology"/>
<sequence>MNANSRQPILPPATIGIVGGGQLGQMMALSAKAMGYHVGVLDPTPQAPAAQVSDFQIIADYQDQDALMALAKRSDVLTYEFENVDEAALEAAQQFAQLPQGTELLHITGNRLNEKQFLHDHGIPVTAFAPVYDQQSLNYALNRVGTPAILKTVTGGYDGHGQTDLNQPVVTPEAITLLQYPCILEARQEFQLEVSMMVTRSASGVVTTFPLVENRHQHHILHTTIAPANVRPKVHAAARKIAVSIAEALELRGVLGIEFFVLPDDTLLVNELAPRPHNSGHYTIEACNISQFEAHIRSICGLPIPAVVQTTPAVMRNLLGMDLTVARKHLVDHPEWHFHDYGKAEIKPQRKMGHVTVLNQNIDLALASLDLLKGEQ</sequence>
<feature type="binding site" evidence="8">
    <location>
        <position position="151"/>
    </location>
    <ligand>
        <name>ATP</name>
        <dbReference type="ChEBI" id="CHEBI:30616"/>
    </ligand>
</feature>
<evidence type="ECO:0000256" key="2">
    <source>
        <dbReference type="ARBA" id="ARBA00001946"/>
    </source>
</evidence>
<dbReference type="NCBIfam" id="NF004679">
    <property type="entry name" value="PRK06019.1-5"/>
    <property type="match status" value="1"/>
</dbReference>
<dbReference type="GO" id="GO:0004638">
    <property type="term" value="F:phosphoribosylaminoimidazole carboxylase activity"/>
    <property type="evidence" value="ECO:0007669"/>
    <property type="project" value="InterPro"/>
</dbReference>
<feature type="domain" description="ATP-grasp" evidence="10">
    <location>
        <begin position="115"/>
        <end position="300"/>
    </location>
</feature>
<dbReference type="PROSITE" id="PS50975">
    <property type="entry name" value="ATP_GRASP"/>
    <property type="match status" value="1"/>
</dbReference>
<dbReference type="GO" id="GO:0006189">
    <property type="term" value="P:'de novo' IMP biosynthetic process"/>
    <property type="evidence" value="ECO:0007669"/>
    <property type="project" value="UniProtKB-UniRule"/>
</dbReference>
<feature type="binding site" evidence="8">
    <location>
        <begin position="270"/>
        <end position="271"/>
    </location>
    <ligand>
        <name>ATP</name>
        <dbReference type="ChEBI" id="CHEBI:30616"/>
    </ligand>
</feature>
<keyword evidence="4 8" id="KW-0547">Nucleotide-binding</keyword>
<dbReference type="SUPFAM" id="SSF51246">
    <property type="entry name" value="Rudiment single hybrid motif"/>
    <property type="match status" value="1"/>
</dbReference>
<dbReference type="InterPro" id="IPR013815">
    <property type="entry name" value="ATP_grasp_subdomain_1"/>
</dbReference>
<dbReference type="PANTHER" id="PTHR11609">
    <property type="entry name" value="PURINE BIOSYNTHESIS PROTEIN 6/7, PUR6/7"/>
    <property type="match status" value="1"/>
</dbReference>
<dbReference type="Pfam" id="PF17769">
    <property type="entry name" value="PurK_C"/>
    <property type="match status" value="1"/>
</dbReference>
<evidence type="ECO:0000256" key="8">
    <source>
        <dbReference type="HAMAP-Rule" id="MF_01928"/>
    </source>
</evidence>
<dbReference type="OrthoDB" id="9804625at2"/>
<dbReference type="NCBIfam" id="TIGR01161">
    <property type="entry name" value="purK"/>
    <property type="match status" value="1"/>
</dbReference>
<keyword evidence="5 8" id="KW-0658">Purine biosynthesis</keyword>
<protein>
    <recommendedName>
        <fullName evidence="8 9">N5-carboxyaminoimidazole ribonucleotide synthase</fullName>
        <shortName evidence="8 9">N5-CAIR synthase</shortName>
        <ecNumber evidence="8 9">6.3.4.18</ecNumber>
    </recommendedName>
    <alternativeName>
        <fullName evidence="8 9">5-(carboxyamino)imidazole ribonucleotide synthetase</fullName>
    </alternativeName>
</protein>
<reference evidence="11 12" key="1">
    <citation type="journal article" date="2015" name="Genome Announc.">
        <title>Expanding the biotechnology potential of lactobacilli through comparative genomics of 213 strains and associated genera.</title>
        <authorList>
            <person name="Sun Z."/>
            <person name="Harris H.M."/>
            <person name="McCann A."/>
            <person name="Guo C."/>
            <person name="Argimon S."/>
            <person name="Zhang W."/>
            <person name="Yang X."/>
            <person name="Jeffery I.B."/>
            <person name="Cooney J.C."/>
            <person name="Kagawa T.F."/>
            <person name="Liu W."/>
            <person name="Song Y."/>
            <person name="Salvetti E."/>
            <person name="Wrobel A."/>
            <person name="Rasinkangas P."/>
            <person name="Parkhill J."/>
            <person name="Rea M.C."/>
            <person name="O'Sullivan O."/>
            <person name="Ritari J."/>
            <person name="Douillard F.P."/>
            <person name="Paul Ross R."/>
            <person name="Yang R."/>
            <person name="Briner A.E."/>
            <person name="Felis G.E."/>
            <person name="de Vos W.M."/>
            <person name="Barrangou R."/>
            <person name="Klaenhammer T.R."/>
            <person name="Caufield P.W."/>
            <person name="Cui Y."/>
            <person name="Zhang H."/>
            <person name="O'Toole P.W."/>
        </authorList>
    </citation>
    <scope>NUCLEOTIDE SEQUENCE [LARGE SCALE GENOMIC DNA]</scope>
    <source>
        <strain evidence="11 12">LMG 26013</strain>
    </source>
</reference>
<feature type="binding site" evidence="8">
    <location>
        <begin position="156"/>
        <end position="162"/>
    </location>
    <ligand>
        <name>ATP</name>
        <dbReference type="ChEBI" id="CHEBI:30616"/>
    </ligand>
</feature>
<dbReference type="Pfam" id="PF22660">
    <property type="entry name" value="RS_preATP-grasp-like"/>
    <property type="match status" value="1"/>
</dbReference>
<dbReference type="InterPro" id="IPR011054">
    <property type="entry name" value="Rudment_hybrid_motif"/>
</dbReference>
<dbReference type="SUPFAM" id="SSF56059">
    <property type="entry name" value="Glutathione synthetase ATP-binding domain-like"/>
    <property type="match status" value="1"/>
</dbReference>
<evidence type="ECO:0000256" key="5">
    <source>
        <dbReference type="ARBA" id="ARBA00022755"/>
    </source>
</evidence>
<comment type="caution">
    <text evidence="11">The sequence shown here is derived from an EMBL/GenBank/DDBJ whole genome shotgun (WGS) entry which is preliminary data.</text>
</comment>
<dbReference type="GO" id="GO:0046872">
    <property type="term" value="F:metal ion binding"/>
    <property type="evidence" value="ECO:0007669"/>
    <property type="project" value="InterPro"/>
</dbReference>
<accession>A0A0R2M3Z9</accession>
<dbReference type="AlphaFoldDB" id="A0A0R2M3Z9"/>
<dbReference type="NCBIfam" id="NF004676">
    <property type="entry name" value="PRK06019.1-2"/>
    <property type="match status" value="1"/>
</dbReference>
<dbReference type="InterPro" id="IPR054350">
    <property type="entry name" value="PurT/PurK_preATP-grasp"/>
</dbReference>
<comment type="subunit">
    <text evidence="8 9">Homodimer.</text>
</comment>